<protein>
    <submittedName>
        <fullName evidence="1">Uncharacterized protein</fullName>
    </submittedName>
</protein>
<keyword evidence="2" id="KW-1185">Reference proteome</keyword>
<evidence type="ECO:0000313" key="2">
    <source>
        <dbReference type="Proteomes" id="UP001234297"/>
    </source>
</evidence>
<evidence type="ECO:0000313" key="1">
    <source>
        <dbReference type="EMBL" id="KAJ8650612.1"/>
    </source>
</evidence>
<comment type="caution">
    <text evidence="1">The sequence shown here is derived from an EMBL/GenBank/DDBJ whole genome shotgun (WGS) entry which is preliminary data.</text>
</comment>
<sequence length="94" mass="10421">MELTCYSSQAQSPSSSLVLCNRTPQTRRPDLSVSFSDNDGTATTGEAVWRHTLSHFRLFFANLEALLLVSSRTTLSNLCGPTRDQSDLLLYPKP</sequence>
<dbReference type="EMBL" id="CM056809">
    <property type="protein sequence ID" value="KAJ8650612.1"/>
    <property type="molecule type" value="Genomic_DNA"/>
</dbReference>
<proteinExistence type="predicted"/>
<gene>
    <name evidence="1" type="ORF">MRB53_003635</name>
</gene>
<organism evidence="1 2">
    <name type="scientific">Persea americana</name>
    <name type="common">Avocado</name>
    <dbReference type="NCBI Taxonomy" id="3435"/>
    <lineage>
        <taxon>Eukaryota</taxon>
        <taxon>Viridiplantae</taxon>
        <taxon>Streptophyta</taxon>
        <taxon>Embryophyta</taxon>
        <taxon>Tracheophyta</taxon>
        <taxon>Spermatophyta</taxon>
        <taxon>Magnoliopsida</taxon>
        <taxon>Magnoliidae</taxon>
        <taxon>Laurales</taxon>
        <taxon>Lauraceae</taxon>
        <taxon>Persea</taxon>
    </lineage>
</organism>
<name>A0ACC2N139_PERAE</name>
<accession>A0ACC2N139</accession>
<reference evidence="1 2" key="1">
    <citation type="journal article" date="2022" name="Hortic Res">
        <title>A haplotype resolved chromosomal level avocado genome allows analysis of novel avocado genes.</title>
        <authorList>
            <person name="Nath O."/>
            <person name="Fletcher S.J."/>
            <person name="Hayward A."/>
            <person name="Shaw L.M."/>
            <person name="Masouleh A.K."/>
            <person name="Furtado A."/>
            <person name="Henry R.J."/>
            <person name="Mitter N."/>
        </authorList>
    </citation>
    <scope>NUCLEOTIDE SEQUENCE [LARGE SCALE GENOMIC DNA]</scope>
    <source>
        <strain evidence="2">cv. Hass</strain>
    </source>
</reference>
<dbReference type="Proteomes" id="UP001234297">
    <property type="component" value="Chromosome 1"/>
</dbReference>